<proteinExistence type="predicted"/>
<evidence type="ECO:0000256" key="1">
    <source>
        <dbReference type="SAM" id="MobiDB-lite"/>
    </source>
</evidence>
<dbReference type="Proteomes" id="UP000249464">
    <property type="component" value="Unassembled WGS sequence"/>
</dbReference>
<protein>
    <submittedName>
        <fullName evidence="2">BQ5605_C007g04488 protein</fullName>
    </submittedName>
</protein>
<name>A0A2X0P2T4_9BASI</name>
<sequence length="128" mass="14524">MRSVQDIYERQSSCRFPAPRQTTIDAPLERRGIVLEEDKALVRTVSPVMVYLLTGFPTYESFKASPFEPFDHPLHTQATTHQIPTTGIQQNPDRATNKFVSTSNFGPKSKALRNSRDLLIQQFGQQSD</sequence>
<feature type="compositionally biased region" description="Polar residues" evidence="1">
    <location>
        <begin position="76"/>
        <end position="106"/>
    </location>
</feature>
<evidence type="ECO:0000313" key="2">
    <source>
        <dbReference type="EMBL" id="SGY60814.1"/>
    </source>
</evidence>
<evidence type="ECO:0000313" key="3">
    <source>
        <dbReference type="Proteomes" id="UP000249464"/>
    </source>
</evidence>
<dbReference type="AlphaFoldDB" id="A0A2X0P2T4"/>
<reference evidence="2 3" key="1">
    <citation type="submission" date="2016-11" db="EMBL/GenBank/DDBJ databases">
        <authorList>
            <person name="Jaros S."/>
            <person name="Januszkiewicz K."/>
            <person name="Wedrychowicz H."/>
        </authorList>
    </citation>
    <scope>NUCLEOTIDE SEQUENCE [LARGE SCALE GENOMIC DNA]</scope>
</reference>
<accession>A0A2X0P2T4</accession>
<dbReference type="EMBL" id="FQNC01000045">
    <property type="protein sequence ID" value="SGY60814.1"/>
    <property type="molecule type" value="Genomic_DNA"/>
</dbReference>
<keyword evidence="3" id="KW-1185">Reference proteome</keyword>
<feature type="region of interest" description="Disordered" evidence="1">
    <location>
        <begin position="73"/>
        <end position="111"/>
    </location>
</feature>
<gene>
    <name evidence="2" type="primary">BQ5605_C007g04488</name>
    <name evidence="2" type="ORF">BQ5605_C007G04488</name>
</gene>
<organism evidence="2 3">
    <name type="scientific">Microbotryum silenes-dioicae</name>
    <dbReference type="NCBI Taxonomy" id="796604"/>
    <lineage>
        <taxon>Eukaryota</taxon>
        <taxon>Fungi</taxon>
        <taxon>Dikarya</taxon>
        <taxon>Basidiomycota</taxon>
        <taxon>Pucciniomycotina</taxon>
        <taxon>Microbotryomycetes</taxon>
        <taxon>Microbotryales</taxon>
        <taxon>Microbotryaceae</taxon>
        <taxon>Microbotryum</taxon>
    </lineage>
</organism>